<feature type="compositionally biased region" description="Low complexity" evidence="1">
    <location>
        <begin position="117"/>
        <end position="126"/>
    </location>
</feature>
<evidence type="ECO:0000256" key="1">
    <source>
        <dbReference type="SAM" id="MobiDB-lite"/>
    </source>
</evidence>
<organism evidence="2 3">
    <name type="scientific">Protopolystoma xenopodis</name>
    <dbReference type="NCBI Taxonomy" id="117903"/>
    <lineage>
        <taxon>Eukaryota</taxon>
        <taxon>Metazoa</taxon>
        <taxon>Spiralia</taxon>
        <taxon>Lophotrochozoa</taxon>
        <taxon>Platyhelminthes</taxon>
        <taxon>Monogenea</taxon>
        <taxon>Polyopisthocotylea</taxon>
        <taxon>Polystomatidea</taxon>
        <taxon>Polystomatidae</taxon>
        <taxon>Protopolystoma</taxon>
    </lineage>
</organism>
<feature type="region of interest" description="Disordered" evidence="1">
    <location>
        <begin position="116"/>
        <end position="140"/>
    </location>
</feature>
<protein>
    <submittedName>
        <fullName evidence="2">Uncharacterized protein</fullName>
    </submittedName>
</protein>
<sequence length="140" mass="15520">MNLLDQVFGEQEQYSSLHPALINFGGETTSSLVSGEPFIKKTTAFQTLASTSGPTRELVARKRFSGLGIRRPVIPLCLLTQAEGNSQLDAKLHKTSSVKHFFTWFSSRSLCDAEPHQSSLLNQQQEQQKELAEKAPITKT</sequence>
<dbReference type="Proteomes" id="UP000784294">
    <property type="component" value="Unassembled WGS sequence"/>
</dbReference>
<accession>A0A448WWI3</accession>
<dbReference type="EMBL" id="CAAALY010053520">
    <property type="protein sequence ID" value="VEL21869.1"/>
    <property type="molecule type" value="Genomic_DNA"/>
</dbReference>
<dbReference type="AlphaFoldDB" id="A0A448WWI3"/>
<gene>
    <name evidence="2" type="ORF">PXEA_LOCUS15309</name>
</gene>
<reference evidence="2" key="1">
    <citation type="submission" date="2018-11" db="EMBL/GenBank/DDBJ databases">
        <authorList>
            <consortium name="Pathogen Informatics"/>
        </authorList>
    </citation>
    <scope>NUCLEOTIDE SEQUENCE</scope>
</reference>
<evidence type="ECO:0000313" key="2">
    <source>
        <dbReference type="EMBL" id="VEL21869.1"/>
    </source>
</evidence>
<comment type="caution">
    <text evidence="2">The sequence shown here is derived from an EMBL/GenBank/DDBJ whole genome shotgun (WGS) entry which is preliminary data.</text>
</comment>
<keyword evidence="3" id="KW-1185">Reference proteome</keyword>
<proteinExistence type="predicted"/>
<name>A0A448WWI3_9PLAT</name>
<evidence type="ECO:0000313" key="3">
    <source>
        <dbReference type="Proteomes" id="UP000784294"/>
    </source>
</evidence>